<keyword evidence="3" id="KW-1185">Reference proteome</keyword>
<feature type="compositionally biased region" description="Polar residues" evidence="1">
    <location>
        <begin position="50"/>
        <end position="60"/>
    </location>
</feature>
<organism evidence="2 3">
    <name type="scientific">Apiosordaria backusii</name>
    <dbReference type="NCBI Taxonomy" id="314023"/>
    <lineage>
        <taxon>Eukaryota</taxon>
        <taxon>Fungi</taxon>
        <taxon>Dikarya</taxon>
        <taxon>Ascomycota</taxon>
        <taxon>Pezizomycotina</taxon>
        <taxon>Sordariomycetes</taxon>
        <taxon>Sordariomycetidae</taxon>
        <taxon>Sordariales</taxon>
        <taxon>Lasiosphaeriaceae</taxon>
        <taxon>Apiosordaria</taxon>
    </lineage>
</organism>
<dbReference type="Gene3D" id="1.10.287.1490">
    <property type="match status" value="1"/>
</dbReference>
<dbReference type="EMBL" id="JAUKTV010000002">
    <property type="protein sequence ID" value="KAK0744276.1"/>
    <property type="molecule type" value="Genomic_DNA"/>
</dbReference>
<evidence type="ECO:0000256" key="1">
    <source>
        <dbReference type="SAM" id="MobiDB-lite"/>
    </source>
</evidence>
<feature type="compositionally biased region" description="Polar residues" evidence="1">
    <location>
        <begin position="11"/>
        <end position="21"/>
    </location>
</feature>
<feature type="region of interest" description="Disordered" evidence="1">
    <location>
        <begin position="38"/>
        <end position="82"/>
    </location>
</feature>
<comment type="caution">
    <text evidence="2">The sequence shown here is derived from an EMBL/GenBank/DDBJ whole genome shotgun (WGS) entry which is preliminary data.</text>
</comment>
<evidence type="ECO:0000313" key="3">
    <source>
        <dbReference type="Proteomes" id="UP001172159"/>
    </source>
</evidence>
<proteinExistence type="predicted"/>
<gene>
    <name evidence="2" type="ORF">B0T21DRAFT_357516</name>
</gene>
<dbReference type="Proteomes" id="UP001172159">
    <property type="component" value="Unassembled WGS sequence"/>
</dbReference>
<feature type="region of interest" description="Disordered" evidence="1">
    <location>
        <begin position="1"/>
        <end position="26"/>
    </location>
</feature>
<reference evidence="2" key="1">
    <citation type="submission" date="2023-06" db="EMBL/GenBank/DDBJ databases">
        <title>Genome-scale phylogeny and comparative genomics of the fungal order Sordariales.</title>
        <authorList>
            <consortium name="Lawrence Berkeley National Laboratory"/>
            <person name="Hensen N."/>
            <person name="Bonometti L."/>
            <person name="Westerberg I."/>
            <person name="Brannstrom I.O."/>
            <person name="Guillou S."/>
            <person name="Cros-Aarteil S."/>
            <person name="Calhoun S."/>
            <person name="Haridas S."/>
            <person name="Kuo A."/>
            <person name="Mondo S."/>
            <person name="Pangilinan J."/>
            <person name="Riley R."/>
            <person name="Labutti K."/>
            <person name="Andreopoulos B."/>
            <person name="Lipzen A."/>
            <person name="Chen C."/>
            <person name="Yanf M."/>
            <person name="Daum C."/>
            <person name="Ng V."/>
            <person name="Clum A."/>
            <person name="Steindorff A."/>
            <person name="Ohm R."/>
            <person name="Martin F."/>
            <person name="Silar P."/>
            <person name="Natvig D."/>
            <person name="Lalanne C."/>
            <person name="Gautier V."/>
            <person name="Ament-Velasquez S.L."/>
            <person name="Kruys A."/>
            <person name="Hutchinson M.I."/>
            <person name="Powell A.J."/>
            <person name="Barry K."/>
            <person name="Miller A.N."/>
            <person name="Grigoriev I.V."/>
            <person name="Debuchy R."/>
            <person name="Gladieux P."/>
            <person name="Thoren M.H."/>
            <person name="Johannesson H."/>
        </authorList>
    </citation>
    <scope>NUCLEOTIDE SEQUENCE</scope>
    <source>
        <strain evidence="2">CBS 540.89</strain>
    </source>
</reference>
<name>A0AA40ERR5_9PEZI</name>
<evidence type="ECO:0000313" key="2">
    <source>
        <dbReference type="EMBL" id="KAK0744276.1"/>
    </source>
</evidence>
<dbReference type="AlphaFoldDB" id="A0AA40ERR5"/>
<sequence>MELDIAREQLRQAQQTGPSTTRKSDLAKQIEQLKKERDAAVEDAAKSKKSLQNGNANFTRLFNEAKKERDTAKQSLKTGNANFTKRFSEVQEQLNHVRQQLKQANERLNKGRQMYNETDNELEAVKAELESTEAYWSEKVEDLQHQLAARDKELAGLKKKGRRMDSGWNKYGETPY</sequence>
<protein>
    <submittedName>
        <fullName evidence="2">Uncharacterized protein</fullName>
    </submittedName>
</protein>
<feature type="compositionally biased region" description="Polar residues" evidence="1">
    <location>
        <begin position="73"/>
        <end position="82"/>
    </location>
</feature>
<feature type="compositionally biased region" description="Basic and acidic residues" evidence="1">
    <location>
        <begin position="63"/>
        <end position="72"/>
    </location>
</feature>
<accession>A0AA40ERR5</accession>
<feature type="compositionally biased region" description="Basic and acidic residues" evidence="1">
    <location>
        <begin position="1"/>
        <end position="10"/>
    </location>
</feature>